<gene>
    <name evidence="2" type="ORF">GCM10007923_18660</name>
</gene>
<name>A0ABQ5ZFX2_9HYPH</name>
<feature type="chain" id="PRO_5047483416" evidence="1">
    <location>
        <begin position="23"/>
        <end position="154"/>
    </location>
</feature>
<sequence>MVRRFTAAILSLILAMAIPAQSSVPKGWFLHEDQAPTLTLAYYDPSSGDVMFAVTCTQGYTDAVIAFYPETASPGKKAVRLTLSSGDSVLVIDGTAQIHNGRYAIDGQTSIEQHLVDLLHGGFTLASDGQEMRTFSTTEQDAVHVRNLTKACRG</sequence>
<proteinExistence type="predicted"/>
<feature type="signal peptide" evidence="1">
    <location>
        <begin position="1"/>
        <end position="22"/>
    </location>
</feature>
<keyword evidence="3" id="KW-1185">Reference proteome</keyword>
<accession>A0ABQ5ZFX2</accession>
<protein>
    <submittedName>
        <fullName evidence="2">Uncharacterized protein</fullName>
    </submittedName>
</protein>
<dbReference type="Proteomes" id="UP001156702">
    <property type="component" value="Unassembled WGS sequence"/>
</dbReference>
<evidence type="ECO:0000313" key="3">
    <source>
        <dbReference type="Proteomes" id="UP001156702"/>
    </source>
</evidence>
<dbReference type="EMBL" id="BSOP01000015">
    <property type="protein sequence ID" value="GLR50659.1"/>
    <property type="molecule type" value="Genomic_DNA"/>
</dbReference>
<evidence type="ECO:0000256" key="1">
    <source>
        <dbReference type="SAM" id="SignalP"/>
    </source>
</evidence>
<dbReference type="RefSeq" id="WP_244770671.1">
    <property type="nucleotide sequence ID" value="NZ_BSOP01000015.1"/>
</dbReference>
<reference evidence="3" key="1">
    <citation type="journal article" date="2019" name="Int. J. Syst. Evol. Microbiol.">
        <title>The Global Catalogue of Microorganisms (GCM) 10K type strain sequencing project: providing services to taxonomists for standard genome sequencing and annotation.</title>
        <authorList>
            <consortium name="The Broad Institute Genomics Platform"/>
            <consortium name="The Broad Institute Genome Sequencing Center for Infectious Disease"/>
            <person name="Wu L."/>
            <person name="Ma J."/>
        </authorList>
    </citation>
    <scope>NUCLEOTIDE SEQUENCE [LARGE SCALE GENOMIC DNA]</scope>
    <source>
        <strain evidence="3">NBRC 102122</strain>
    </source>
</reference>
<keyword evidence="1" id="KW-0732">Signal</keyword>
<comment type="caution">
    <text evidence="2">The sequence shown here is derived from an EMBL/GenBank/DDBJ whole genome shotgun (WGS) entry which is preliminary data.</text>
</comment>
<organism evidence="2 3">
    <name type="scientific">Shinella yambaruensis</name>
    <dbReference type="NCBI Taxonomy" id="415996"/>
    <lineage>
        <taxon>Bacteria</taxon>
        <taxon>Pseudomonadati</taxon>
        <taxon>Pseudomonadota</taxon>
        <taxon>Alphaproteobacteria</taxon>
        <taxon>Hyphomicrobiales</taxon>
        <taxon>Rhizobiaceae</taxon>
        <taxon>Shinella</taxon>
    </lineage>
</organism>
<evidence type="ECO:0000313" key="2">
    <source>
        <dbReference type="EMBL" id="GLR50659.1"/>
    </source>
</evidence>